<gene>
    <name evidence="3" type="ORF">OMM_00852</name>
</gene>
<dbReference type="Gene3D" id="3.20.20.140">
    <property type="entry name" value="Metal-dependent hydrolases"/>
    <property type="match status" value="1"/>
</dbReference>
<comment type="caution">
    <text evidence="3">The sequence shown here is derived from an EMBL/GenBank/DDBJ whole genome shotgun (WGS) entry which is preliminary data.</text>
</comment>
<accession>A0A1V1PFL5</accession>
<dbReference type="Proteomes" id="UP000189670">
    <property type="component" value="Unassembled WGS sequence"/>
</dbReference>
<name>A0A1V1PFL5_9BACT</name>
<sequence>MTQKISKHLSMEGPGQFTLHGDLPEDTIDAHVHLGVYATINLLIGQLNLTGPGTFLENLREHVQDILLYRSQLLSDFPRNILSMIKGIFNVAPLKTDLVGPGPKPVYLLTDFPAFFQYNQPAFMGLNSRSLFTIIPQIVSMLKAFPNGLEQANRCNLLDYLETYKIKQGVVLPIAVSRFDIFTQATFETCLGYEQLPVFCSIHPDHPDIAGQFDHFKKMGAQGFKFHPDFQHTPPDSEKAHILFEHCRANNLVVQCHVGWPVKEIGLSRASAYEAPIKHFSDLRFILSHMGMAEFEETLNLAKTYDNVILETSGQTSDKIKKAGETIGSERIIFGTDWPMYHPAVPISCVLDAFSSTQDLERVLGQNIKQILDENNPQD</sequence>
<dbReference type="EMBL" id="ATBP01000051">
    <property type="protein sequence ID" value="ETR73566.1"/>
    <property type="molecule type" value="Genomic_DNA"/>
</dbReference>
<evidence type="ECO:0000259" key="2">
    <source>
        <dbReference type="Pfam" id="PF04909"/>
    </source>
</evidence>
<evidence type="ECO:0000313" key="4">
    <source>
        <dbReference type="Proteomes" id="UP000189670"/>
    </source>
</evidence>
<evidence type="ECO:0000256" key="1">
    <source>
        <dbReference type="ARBA" id="ARBA00023239"/>
    </source>
</evidence>
<dbReference type="AlphaFoldDB" id="A0A1V1PFL5"/>
<dbReference type="GO" id="GO:0016831">
    <property type="term" value="F:carboxy-lyase activity"/>
    <property type="evidence" value="ECO:0007669"/>
    <property type="project" value="InterPro"/>
</dbReference>
<organism evidence="3 4">
    <name type="scientific">Candidatus Magnetoglobus multicellularis str. Araruama</name>
    <dbReference type="NCBI Taxonomy" id="890399"/>
    <lineage>
        <taxon>Bacteria</taxon>
        <taxon>Pseudomonadati</taxon>
        <taxon>Thermodesulfobacteriota</taxon>
        <taxon>Desulfobacteria</taxon>
        <taxon>Desulfobacterales</taxon>
        <taxon>Desulfobacteraceae</taxon>
        <taxon>Candidatus Magnetoglobus</taxon>
    </lineage>
</organism>
<proteinExistence type="predicted"/>
<dbReference type="GO" id="GO:0016787">
    <property type="term" value="F:hydrolase activity"/>
    <property type="evidence" value="ECO:0007669"/>
    <property type="project" value="InterPro"/>
</dbReference>
<dbReference type="InterPro" id="IPR032465">
    <property type="entry name" value="ACMSD"/>
</dbReference>
<dbReference type="SUPFAM" id="SSF51556">
    <property type="entry name" value="Metallo-dependent hydrolases"/>
    <property type="match status" value="1"/>
</dbReference>
<keyword evidence="1" id="KW-0456">Lyase</keyword>
<reference evidence="4" key="1">
    <citation type="submission" date="2012-11" db="EMBL/GenBank/DDBJ databases">
        <authorList>
            <person name="Lucero-Rivera Y.E."/>
            <person name="Tovar-Ramirez D."/>
        </authorList>
    </citation>
    <scope>NUCLEOTIDE SEQUENCE [LARGE SCALE GENOMIC DNA]</scope>
    <source>
        <strain evidence="4">Araruama</strain>
    </source>
</reference>
<dbReference type="PANTHER" id="PTHR21240">
    <property type="entry name" value="2-AMINO-3-CARBOXYLMUCONATE-6-SEMIALDEHYDE DECARBOXYLASE"/>
    <property type="match status" value="1"/>
</dbReference>
<dbReference type="InterPro" id="IPR032466">
    <property type="entry name" value="Metal_Hydrolase"/>
</dbReference>
<feature type="domain" description="Amidohydrolase-related" evidence="2">
    <location>
        <begin position="198"/>
        <end position="371"/>
    </location>
</feature>
<dbReference type="Pfam" id="PF04909">
    <property type="entry name" value="Amidohydro_2"/>
    <property type="match status" value="1"/>
</dbReference>
<dbReference type="InterPro" id="IPR006680">
    <property type="entry name" value="Amidohydro-rel"/>
</dbReference>
<evidence type="ECO:0000313" key="3">
    <source>
        <dbReference type="EMBL" id="ETR73566.1"/>
    </source>
</evidence>
<protein>
    <recommendedName>
        <fullName evidence="2">Amidohydrolase-related domain-containing protein</fullName>
    </recommendedName>
</protein>